<dbReference type="PANTHER" id="PTHR48100:SF57">
    <property type="entry name" value="PHOSPHOGLYCERATE MUTASE"/>
    <property type="match status" value="1"/>
</dbReference>
<protein>
    <submittedName>
        <fullName evidence="3">Histidine phosphatase</fullName>
    </submittedName>
</protein>
<evidence type="ECO:0000313" key="3">
    <source>
        <dbReference type="EMBL" id="QDZ23123.1"/>
    </source>
</evidence>
<comment type="similarity">
    <text evidence="1">Belongs to the phosphoglycerate mutase family.</text>
</comment>
<dbReference type="GO" id="GO:0016791">
    <property type="term" value="F:phosphatase activity"/>
    <property type="evidence" value="ECO:0007669"/>
    <property type="project" value="TreeGrafter"/>
</dbReference>
<evidence type="ECO:0000313" key="4">
    <source>
        <dbReference type="Proteomes" id="UP000316726"/>
    </source>
</evidence>
<feature type="region of interest" description="Disordered" evidence="2">
    <location>
        <begin position="1"/>
        <end position="42"/>
    </location>
</feature>
<reference evidence="3 4" key="1">
    <citation type="submission" date="2018-07" db="EMBL/GenBank/DDBJ databases">
        <title>The complete nuclear genome of the prasinophyte Chloropicon primus (CCMP1205).</title>
        <authorList>
            <person name="Pombert J.-F."/>
            <person name="Otis C."/>
            <person name="Turmel M."/>
            <person name="Lemieux C."/>
        </authorList>
    </citation>
    <scope>NUCLEOTIDE SEQUENCE [LARGE SCALE GENOMIC DNA]</scope>
    <source>
        <strain evidence="3 4">CCMP1205</strain>
    </source>
</reference>
<dbReference type="OrthoDB" id="496981at2759"/>
<dbReference type="Gene3D" id="3.40.50.1240">
    <property type="entry name" value="Phosphoglycerate mutase-like"/>
    <property type="match status" value="1"/>
</dbReference>
<dbReference type="InterPro" id="IPR050275">
    <property type="entry name" value="PGM_Phosphatase"/>
</dbReference>
<dbReference type="PANTHER" id="PTHR48100">
    <property type="entry name" value="BROAD-SPECIFICITY PHOSPHATASE YOR283W-RELATED"/>
    <property type="match status" value="1"/>
</dbReference>
<evidence type="ECO:0000256" key="1">
    <source>
        <dbReference type="ARBA" id="ARBA00038362"/>
    </source>
</evidence>
<dbReference type="InterPro" id="IPR029033">
    <property type="entry name" value="His_PPase_superfam"/>
</dbReference>
<keyword evidence="4" id="KW-1185">Reference proteome</keyword>
<dbReference type="SUPFAM" id="SSF53254">
    <property type="entry name" value="Phosphoglycerate mutase-like"/>
    <property type="match status" value="1"/>
</dbReference>
<dbReference type="Pfam" id="PF00300">
    <property type="entry name" value="His_Phos_1"/>
    <property type="match status" value="1"/>
</dbReference>
<dbReference type="InterPro" id="IPR013078">
    <property type="entry name" value="His_Pase_superF_clade-1"/>
</dbReference>
<dbReference type="Proteomes" id="UP000316726">
    <property type="component" value="Chromosome 9"/>
</dbReference>
<organism evidence="3 4">
    <name type="scientific">Chloropicon primus</name>
    <dbReference type="NCBI Taxonomy" id="1764295"/>
    <lineage>
        <taxon>Eukaryota</taxon>
        <taxon>Viridiplantae</taxon>
        <taxon>Chlorophyta</taxon>
        <taxon>Chloropicophyceae</taxon>
        <taxon>Chloropicales</taxon>
        <taxon>Chloropicaceae</taxon>
        <taxon>Chloropicon</taxon>
    </lineage>
</organism>
<feature type="compositionally biased region" description="Basic and acidic residues" evidence="2">
    <location>
        <begin position="1"/>
        <end position="17"/>
    </location>
</feature>
<dbReference type="PROSITE" id="PS00175">
    <property type="entry name" value="PG_MUTASE"/>
    <property type="match status" value="1"/>
</dbReference>
<proteinExistence type="inferred from homology"/>
<dbReference type="SMART" id="SM00855">
    <property type="entry name" value="PGAM"/>
    <property type="match status" value="1"/>
</dbReference>
<sequence length="402" mass="44769">MASTKRPRESLEDKCDGVDTFNHQENVDRRTGLETKSQRRRSSCVRAGEFFLRQLENESKDGGGAYFETPLKEGTSSAGASLASPLALPSLRKLRFRRTPAKVEEEERGPAMDEDDGFVIHCSQNYERSHDEPQSTAEEATPERVNGPQQEAVYNDTTPPVTGRCGEIQCGVPSSSGQGAGANLSDSVMKTPYIFRKCDRKKVIIVRHGESVYNALDRYSRSLEDPFVFDAALTDLGKQQAASLRPTLLEKLPQSGQDGSSPVLFVASPLTRCIQTLLGALPSALDGKVAICSLMAEHLATTGDIGRPKSHLVKDFPNLKEALEEALEERWWWQPNKNCAIEMKFESREPKKNLQKRVGLFRQWVLEQPQKVIVAFGHSTFWKEFSGSDTRLGNCEVDTVYL</sequence>
<dbReference type="InterPro" id="IPR001345">
    <property type="entry name" value="PG/BPGM_mutase_AS"/>
</dbReference>
<evidence type="ECO:0000256" key="2">
    <source>
        <dbReference type="SAM" id="MobiDB-lite"/>
    </source>
</evidence>
<dbReference type="EMBL" id="CP031042">
    <property type="protein sequence ID" value="QDZ23123.1"/>
    <property type="molecule type" value="Genomic_DNA"/>
</dbReference>
<dbReference type="CDD" id="cd07067">
    <property type="entry name" value="HP_PGM_like"/>
    <property type="match status" value="1"/>
</dbReference>
<name>A0A5B8MRP2_9CHLO</name>
<feature type="region of interest" description="Disordered" evidence="2">
    <location>
        <begin position="127"/>
        <end position="154"/>
    </location>
</feature>
<dbReference type="GO" id="GO:0005737">
    <property type="term" value="C:cytoplasm"/>
    <property type="evidence" value="ECO:0007669"/>
    <property type="project" value="TreeGrafter"/>
</dbReference>
<gene>
    <name evidence="3" type="ORF">A3770_09p56410</name>
</gene>
<dbReference type="AlphaFoldDB" id="A0A5B8MRP2"/>
<accession>A0A5B8MRP2</accession>
<feature type="compositionally biased region" description="Basic and acidic residues" evidence="2">
    <location>
        <begin position="25"/>
        <end position="37"/>
    </location>
</feature>